<comment type="caution">
    <text evidence="5">The sequence shown here is derived from an EMBL/GenBank/DDBJ whole genome shotgun (WGS) entry which is preliminary data.</text>
</comment>
<feature type="transmembrane region" description="Helical" evidence="3">
    <location>
        <begin position="7"/>
        <end position="28"/>
    </location>
</feature>
<keyword evidence="3" id="KW-0472">Membrane</keyword>
<dbReference type="AlphaFoldDB" id="A0A016WQG0"/>
<dbReference type="Pfam" id="PF00005">
    <property type="entry name" value="ABC_tran"/>
    <property type="match status" value="1"/>
</dbReference>
<gene>
    <name evidence="5" type="primary">Acey_s0546.g3254</name>
    <name evidence="5" type="ORF">Y032_0546g3254</name>
</gene>
<protein>
    <recommendedName>
        <fullName evidence="4">ABC transporter domain-containing protein</fullName>
    </recommendedName>
</protein>
<evidence type="ECO:0000259" key="4">
    <source>
        <dbReference type="Pfam" id="PF00005"/>
    </source>
</evidence>
<dbReference type="PANTHER" id="PTHR19229:SF36">
    <property type="entry name" value="ATP-BINDING CASSETTE SUB-FAMILY A MEMBER 2"/>
    <property type="match status" value="1"/>
</dbReference>
<dbReference type="Gene3D" id="3.40.50.300">
    <property type="entry name" value="P-loop containing nucleotide triphosphate hydrolases"/>
    <property type="match status" value="1"/>
</dbReference>
<proteinExistence type="predicted"/>
<accession>A0A016WQG0</accession>
<keyword evidence="3" id="KW-0812">Transmembrane</keyword>
<dbReference type="GO" id="GO:0016020">
    <property type="term" value="C:membrane"/>
    <property type="evidence" value="ECO:0007669"/>
    <property type="project" value="InterPro"/>
</dbReference>
<organism evidence="5 6">
    <name type="scientific">Ancylostoma ceylanicum</name>
    <dbReference type="NCBI Taxonomy" id="53326"/>
    <lineage>
        <taxon>Eukaryota</taxon>
        <taxon>Metazoa</taxon>
        <taxon>Ecdysozoa</taxon>
        <taxon>Nematoda</taxon>
        <taxon>Chromadorea</taxon>
        <taxon>Rhabditida</taxon>
        <taxon>Rhabditina</taxon>
        <taxon>Rhabditomorpha</taxon>
        <taxon>Strongyloidea</taxon>
        <taxon>Ancylostomatidae</taxon>
        <taxon>Ancylostomatinae</taxon>
        <taxon>Ancylostoma</taxon>
    </lineage>
</organism>
<evidence type="ECO:0000256" key="1">
    <source>
        <dbReference type="ARBA" id="ARBA00022448"/>
    </source>
</evidence>
<dbReference type="GO" id="GO:0005524">
    <property type="term" value="F:ATP binding"/>
    <property type="evidence" value="ECO:0007669"/>
    <property type="project" value="InterPro"/>
</dbReference>
<dbReference type="Proteomes" id="UP000024635">
    <property type="component" value="Unassembled WGS sequence"/>
</dbReference>
<evidence type="ECO:0000256" key="3">
    <source>
        <dbReference type="SAM" id="Phobius"/>
    </source>
</evidence>
<feature type="domain" description="ABC transporter" evidence="4">
    <location>
        <begin position="225"/>
        <end position="301"/>
    </location>
</feature>
<feature type="transmembrane region" description="Helical" evidence="3">
    <location>
        <begin position="109"/>
        <end position="132"/>
    </location>
</feature>
<dbReference type="InterPro" id="IPR026082">
    <property type="entry name" value="ABCA"/>
</dbReference>
<reference evidence="6" key="1">
    <citation type="journal article" date="2015" name="Nat. Genet.">
        <title>The genome and transcriptome of the zoonotic hookworm Ancylostoma ceylanicum identify infection-specific gene families.</title>
        <authorList>
            <person name="Schwarz E.M."/>
            <person name="Hu Y."/>
            <person name="Antoshechkin I."/>
            <person name="Miller M.M."/>
            <person name="Sternberg P.W."/>
            <person name="Aroian R.V."/>
        </authorList>
    </citation>
    <scope>NUCLEOTIDE SEQUENCE</scope>
    <source>
        <strain evidence="6">HY135</strain>
    </source>
</reference>
<dbReference type="InterPro" id="IPR003439">
    <property type="entry name" value="ABC_transporter-like_ATP-bd"/>
</dbReference>
<keyword evidence="3" id="KW-1133">Transmembrane helix</keyword>
<dbReference type="GO" id="GO:0140359">
    <property type="term" value="F:ABC-type transporter activity"/>
    <property type="evidence" value="ECO:0007669"/>
    <property type="project" value="InterPro"/>
</dbReference>
<sequence>SDGSIIFIFLLLYAFNALCFSFATSTFFTSGSAASMAAQIVWTVLYLWYALFNTFDLRSSFSFTVRMVNCLNPNIALSYGITFLAQCETQANGLRWDLLFTPLTLLEQLTIGHCFVMLVLDGICLVLITWYVETVCPGGGGGPQKPWFCFLKSYWFPTSQSKKEVFLDNPGIKAPEQTDSVKIEPEPNLKASIDVVDLSKTYGTSFFKKMFRCQFGQVGGKKAVDRLNLKMYRGQITALLGHNGAGKSTTFSMLTGVTTPTSGTAYIDGFDIRTSLSQIRKRIGLCPQYNILFNSLSVMEHLEFFCKLKVEG</sequence>
<dbReference type="InterPro" id="IPR027417">
    <property type="entry name" value="P-loop_NTPase"/>
</dbReference>
<name>A0A016WQG0_9BILA</name>
<dbReference type="GO" id="GO:0005319">
    <property type="term" value="F:lipid transporter activity"/>
    <property type="evidence" value="ECO:0007669"/>
    <property type="project" value="TreeGrafter"/>
</dbReference>
<dbReference type="SUPFAM" id="SSF52540">
    <property type="entry name" value="P-loop containing nucleoside triphosphate hydrolases"/>
    <property type="match status" value="1"/>
</dbReference>
<evidence type="ECO:0000256" key="2">
    <source>
        <dbReference type="ARBA" id="ARBA00022737"/>
    </source>
</evidence>
<dbReference type="EMBL" id="JARK01000146">
    <property type="protein sequence ID" value="EYC42024.1"/>
    <property type="molecule type" value="Genomic_DNA"/>
</dbReference>
<dbReference type="STRING" id="53326.A0A016WQG0"/>
<keyword evidence="6" id="KW-1185">Reference proteome</keyword>
<dbReference type="GO" id="GO:0016887">
    <property type="term" value="F:ATP hydrolysis activity"/>
    <property type="evidence" value="ECO:0007669"/>
    <property type="project" value="InterPro"/>
</dbReference>
<dbReference type="PANTHER" id="PTHR19229">
    <property type="entry name" value="ATP-BINDING CASSETTE TRANSPORTER SUBFAMILY A ABCA"/>
    <property type="match status" value="1"/>
</dbReference>
<evidence type="ECO:0000313" key="5">
    <source>
        <dbReference type="EMBL" id="EYC42024.1"/>
    </source>
</evidence>
<feature type="transmembrane region" description="Helical" evidence="3">
    <location>
        <begin position="34"/>
        <end position="52"/>
    </location>
</feature>
<dbReference type="OrthoDB" id="5828334at2759"/>
<feature type="non-terminal residue" evidence="5">
    <location>
        <position position="1"/>
    </location>
</feature>
<keyword evidence="1" id="KW-0813">Transport</keyword>
<evidence type="ECO:0000313" key="6">
    <source>
        <dbReference type="Proteomes" id="UP000024635"/>
    </source>
</evidence>
<keyword evidence="2" id="KW-0677">Repeat</keyword>